<evidence type="ECO:0000313" key="2">
    <source>
        <dbReference type="EMBL" id="KYM76953.1"/>
    </source>
</evidence>
<evidence type="ECO:0000256" key="1">
    <source>
        <dbReference type="SAM" id="SignalP"/>
    </source>
</evidence>
<dbReference type="EMBL" id="KQ976714">
    <property type="protein sequence ID" value="KYM76953.1"/>
    <property type="molecule type" value="Genomic_DNA"/>
</dbReference>
<accession>A0A151HZP4</accession>
<dbReference type="AlphaFoldDB" id="A0A151HZP4"/>
<feature type="signal peptide" evidence="1">
    <location>
        <begin position="1"/>
        <end position="18"/>
    </location>
</feature>
<keyword evidence="3" id="KW-1185">Reference proteome</keyword>
<reference evidence="2 3" key="1">
    <citation type="submission" date="2015-09" db="EMBL/GenBank/DDBJ databases">
        <title>Atta colombica WGS genome.</title>
        <authorList>
            <person name="Nygaard S."/>
            <person name="Hu H."/>
            <person name="Boomsma J."/>
            <person name="Zhang G."/>
        </authorList>
    </citation>
    <scope>NUCLEOTIDE SEQUENCE [LARGE SCALE GENOMIC DNA]</scope>
    <source>
        <strain evidence="2">Treedump-2</strain>
        <tissue evidence="2">Whole body</tissue>
    </source>
</reference>
<keyword evidence="1" id="KW-0732">Signal</keyword>
<protein>
    <submittedName>
        <fullName evidence="2">Uncharacterized protein</fullName>
    </submittedName>
</protein>
<organism evidence="2 3">
    <name type="scientific">Atta colombica</name>
    <dbReference type="NCBI Taxonomy" id="520822"/>
    <lineage>
        <taxon>Eukaryota</taxon>
        <taxon>Metazoa</taxon>
        <taxon>Ecdysozoa</taxon>
        <taxon>Arthropoda</taxon>
        <taxon>Hexapoda</taxon>
        <taxon>Insecta</taxon>
        <taxon>Pterygota</taxon>
        <taxon>Neoptera</taxon>
        <taxon>Endopterygota</taxon>
        <taxon>Hymenoptera</taxon>
        <taxon>Apocrita</taxon>
        <taxon>Aculeata</taxon>
        <taxon>Formicoidea</taxon>
        <taxon>Formicidae</taxon>
        <taxon>Myrmicinae</taxon>
        <taxon>Atta</taxon>
    </lineage>
</organism>
<feature type="chain" id="PRO_5007581867" evidence="1">
    <location>
        <begin position="19"/>
        <end position="85"/>
    </location>
</feature>
<evidence type="ECO:0000313" key="3">
    <source>
        <dbReference type="Proteomes" id="UP000078540"/>
    </source>
</evidence>
<sequence>MKTFHVLLLLALIGIVFAKTTLNQKNEKFSKSYDDKESSGILESSGLLTLIKKILSMLEEWIPNAILPTLQKSLNLNNPIEIKPR</sequence>
<proteinExistence type="predicted"/>
<dbReference type="Proteomes" id="UP000078540">
    <property type="component" value="Unassembled WGS sequence"/>
</dbReference>
<gene>
    <name evidence="2" type="ORF">ALC53_12645</name>
</gene>
<name>A0A151HZP4_9HYME</name>